<dbReference type="Proteomes" id="UP000032534">
    <property type="component" value="Unassembled WGS sequence"/>
</dbReference>
<evidence type="ECO:0000313" key="2">
    <source>
        <dbReference type="EMBL" id="KJD43162.1"/>
    </source>
</evidence>
<dbReference type="EMBL" id="JTHP01000065">
    <property type="protein sequence ID" value="KJD43162.1"/>
    <property type="molecule type" value="Genomic_DNA"/>
</dbReference>
<protein>
    <submittedName>
        <fullName evidence="2">Uncharacterized protein</fullName>
    </submittedName>
</protein>
<feature type="transmembrane region" description="Helical" evidence="1">
    <location>
        <begin position="135"/>
        <end position="168"/>
    </location>
</feature>
<feature type="transmembrane region" description="Helical" evidence="1">
    <location>
        <begin position="189"/>
        <end position="211"/>
    </location>
</feature>
<keyword evidence="1" id="KW-1133">Transmembrane helix</keyword>
<dbReference type="AlphaFoldDB" id="A0A0D7WZI1"/>
<keyword evidence="3" id="KW-1185">Reference proteome</keyword>
<evidence type="ECO:0000313" key="3">
    <source>
        <dbReference type="Proteomes" id="UP000032534"/>
    </source>
</evidence>
<comment type="caution">
    <text evidence="2">The sequence shown here is derived from an EMBL/GenBank/DDBJ whole genome shotgun (WGS) entry which is preliminary data.</text>
</comment>
<gene>
    <name evidence="2" type="ORF">QD47_24010</name>
</gene>
<keyword evidence="1" id="KW-0472">Membrane</keyword>
<keyword evidence="1" id="KW-0812">Transmembrane</keyword>
<evidence type="ECO:0000256" key="1">
    <source>
        <dbReference type="SAM" id="Phobius"/>
    </source>
</evidence>
<organism evidence="2 3">
    <name type="scientific">Paenibacillus terrae</name>
    <dbReference type="NCBI Taxonomy" id="159743"/>
    <lineage>
        <taxon>Bacteria</taxon>
        <taxon>Bacillati</taxon>
        <taxon>Bacillota</taxon>
        <taxon>Bacilli</taxon>
        <taxon>Bacillales</taxon>
        <taxon>Paenibacillaceae</taxon>
        <taxon>Paenibacillus</taxon>
    </lineage>
</organism>
<proteinExistence type="predicted"/>
<accession>A0A0D7WZI1</accession>
<feature type="transmembrane region" description="Helical" evidence="1">
    <location>
        <begin position="103"/>
        <end position="120"/>
    </location>
</feature>
<reference evidence="2 3" key="1">
    <citation type="submission" date="2014-11" db="EMBL/GenBank/DDBJ databases">
        <title>Draft Genome Sequences of Paenibacillus polymyxa NRRL B-30509 and Paenibacillus terrae NRRL B-30644, Strains from a Poultry Environment that Produce Tridecaptin A and Paenicidins.</title>
        <authorList>
            <person name="van Belkum M.J."/>
            <person name="Lohans C.T."/>
            <person name="Vederas J.C."/>
        </authorList>
    </citation>
    <scope>NUCLEOTIDE SEQUENCE [LARGE SCALE GENOMIC DNA]</scope>
    <source>
        <strain evidence="2 3">NRRL B-30644</strain>
    </source>
</reference>
<sequence>MAVLINKTMNIHNLSTKMQSELVPSTSPCEADKEAAEQLKTLLKSTDLLEKHNLQSINFDLKVKKRHIQINSVYLVEHSGDVVQVPFKHAIETRDSSNTLRKVGAFVMSMGYPSFVQIYANEMKEMFEQSKLKYWFTVVGTIVVSLLGVQLAALLAGLFFIAVVDLILGLIPGNIKPGTEREHKSQAKLMTFATNFLILLGMVSGCEYLKIFTNGNGFFGIIAENLHYPVATWIYGNYFWRMVKYAARANKVKIPAAIRKLFDKDISG</sequence>
<feature type="transmembrane region" description="Helical" evidence="1">
    <location>
        <begin position="217"/>
        <end position="240"/>
    </location>
</feature>
<dbReference type="PATRIC" id="fig|159743.3.peg.5329"/>
<dbReference type="RefSeq" id="WP_044648490.1">
    <property type="nucleotide sequence ID" value="NZ_JTHP01000065.1"/>
</dbReference>
<dbReference type="OrthoDB" id="224030at186822"/>
<name>A0A0D7WZI1_9BACL</name>